<sequence>MISSVTLRRWLVSGLALLAPAAVLAQAPAPTLLDDFNRPDSPTVGAGWLETETTAGTGASIVSNQLKLSSGVLGKDYVSRDVSSRYSPVLRQNADQLTWLFNMQQSRPNPSGFGPNNYGAAFVLAGSAADFTTGNGYAVVYGNSGAPDSLKLVRYTGGLVGPTNLRTLAAVSVPVAAGATAGPAHTVRVLYAPDEDNWTLEVSANTTSFDDPTTATFVRIGVRKDSSLAATALPWVGCFWNHATTAAENAVFDNLYVTAPCTLGPEPTQGATAAGASNLTSSGVTLSWTAGNGTGRLVVVRPASAAATAPADGSVYNGNAAFGSGSGLGTGGFVVYTGSGSTVNVTNLLPNTAYAYQVYELLGTGCTTNYRQATPATGTFTTAPCVLAASPTVATSNGTATAAGRTSATFGWTPGNGANTLVVVQPTGPAGTFPANATGYTGSPNYGGGSGLGGGAFVVYAGPSTTTSVTVTNLVPGTQYRVTVFGYNGAGCSAIYMTSFFATVVYNVPVPPVGTLLPFRGNIHAHSSYSDGNQDGLATTPLQDFQYADASLHTDFLGISEHNHAGAGMSLPNYARGLQQADQATTNSFVALYGMEWGVISGGGHVVVYGVNQLLGWEPGNYDVLTPRNDYQALFREINRRPGAFATLAHPNRTDYGNLTGTAFSPRADSAIVGTVLRSGPATSTNTSYTNPSRGSYTPYFQTLLAKGYHTGISIDHDNHNTTFLRTTQARLVVLAPALTKADIMDALRQRHFYASDDWNAEVSFTLNSQPMGSIYADQAPASMSVSVSDADNEPVSSVQVLRGVPGNGAKPVVVATAAAGATALSYVDPQGVNTTAYYYAVVAQADGDSIVTSPVWYTRRIITATTPGAEEVALAVFPNPTAGTATLSYYLPAASTVRADVVDAIGRKVVSLATGQQQVAGPHTLAVPTLAPGLYTVQLTYNAGTAHCKLIVE</sequence>
<evidence type="ECO:0000259" key="3">
    <source>
        <dbReference type="PROSITE" id="PS50853"/>
    </source>
</evidence>
<gene>
    <name evidence="4" type="ORF">MTP16_23565</name>
</gene>
<dbReference type="InterPro" id="IPR013783">
    <property type="entry name" value="Ig-like_fold"/>
</dbReference>
<keyword evidence="2" id="KW-0732">Signal</keyword>
<dbReference type="NCBIfam" id="TIGR04183">
    <property type="entry name" value="Por_Secre_tail"/>
    <property type="match status" value="1"/>
</dbReference>
<evidence type="ECO:0000256" key="2">
    <source>
        <dbReference type="SAM" id="SignalP"/>
    </source>
</evidence>
<dbReference type="NCBIfam" id="NF038032">
    <property type="entry name" value="CehA_McbA_metalo"/>
    <property type="match status" value="1"/>
</dbReference>
<organism evidence="4 5">
    <name type="scientific">Hymenobacter monticola</name>
    <dbReference type="NCBI Taxonomy" id="1705399"/>
    <lineage>
        <taxon>Bacteria</taxon>
        <taxon>Pseudomonadati</taxon>
        <taxon>Bacteroidota</taxon>
        <taxon>Cytophagia</taxon>
        <taxon>Cytophagales</taxon>
        <taxon>Hymenobacteraceae</taxon>
        <taxon>Hymenobacter</taxon>
    </lineage>
</organism>
<reference evidence="4 5" key="1">
    <citation type="submission" date="2022-03" db="EMBL/GenBank/DDBJ databases">
        <title>Hymenobactersp. isolated from the air.</title>
        <authorList>
            <person name="Won M."/>
            <person name="Kwon S.-W."/>
        </authorList>
    </citation>
    <scope>NUCLEOTIDE SEQUENCE [LARGE SCALE GENOMIC DNA]</scope>
    <source>
        <strain evidence="4 5">KACC 22596</strain>
        <plasmid evidence="4 5">unnamed1</plasmid>
    </source>
</reference>
<keyword evidence="1" id="KW-0677">Repeat</keyword>
<dbReference type="InterPro" id="IPR036116">
    <property type="entry name" value="FN3_sf"/>
</dbReference>
<dbReference type="InterPro" id="IPR003961">
    <property type="entry name" value="FN3_dom"/>
</dbReference>
<dbReference type="Proteomes" id="UP000831390">
    <property type="component" value="Plasmid unnamed1"/>
</dbReference>
<dbReference type="SUPFAM" id="SSF49265">
    <property type="entry name" value="Fibronectin type III"/>
    <property type="match status" value="3"/>
</dbReference>
<dbReference type="Gene3D" id="2.60.40.10">
    <property type="entry name" value="Immunoglobulins"/>
    <property type="match status" value="2"/>
</dbReference>
<dbReference type="EMBL" id="CP094535">
    <property type="protein sequence ID" value="UOE36469.1"/>
    <property type="molecule type" value="Genomic_DNA"/>
</dbReference>
<evidence type="ECO:0000313" key="5">
    <source>
        <dbReference type="Proteomes" id="UP000831390"/>
    </source>
</evidence>
<dbReference type="RefSeq" id="WP_243520363.1">
    <property type="nucleotide sequence ID" value="NZ_CP094535.1"/>
</dbReference>
<dbReference type="SMART" id="SM00060">
    <property type="entry name" value="FN3"/>
    <property type="match status" value="2"/>
</dbReference>
<feature type="domain" description="Fibronectin type-III" evidence="3">
    <location>
        <begin position="394"/>
        <end position="513"/>
    </location>
</feature>
<evidence type="ECO:0000313" key="4">
    <source>
        <dbReference type="EMBL" id="UOE36469.1"/>
    </source>
</evidence>
<geneLocation type="plasmid" evidence="4 5">
    <name>unnamed1</name>
</geneLocation>
<dbReference type="InterPro" id="IPR050991">
    <property type="entry name" value="ECM_Regulatory_Proteins"/>
</dbReference>
<feature type="chain" id="PRO_5045188901" evidence="2">
    <location>
        <begin position="26"/>
        <end position="954"/>
    </location>
</feature>
<dbReference type="PROSITE" id="PS50853">
    <property type="entry name" value="FN3"/>
    <property type="match status" value="1"/>
</dbReference>
<feature type="signal peptide" evidence="2">
    <location>
        <begin position="1"/>
        <end position="25"/>
    </location>
</feature>
<dbReference type="Gene3D" id="3.20.20.140">
    <property type="entry name" value="Metal-dependent hydrolases"/>
    <property type="match status" value="1"/>
</dbReference>
<proteinExistence type="predicted"/>
<accession>A0ABY4BBD1</accession>
<dbReference type="PANTHER" id="PTHR46708:SF2">
    <property type="entry name" value="FIBRONECTIN TYPE-III DOMAIN-CONTAINING PROTEIN"/>
    <property type="match status" value="1"/>
</dbReference>
<keyword evidence="4" id="KW-0614">Plasmid</keyword>
<name>A0ABY4BBD1_9BACT</name>
<dbReference type="InterPro" id="IPR026444">
    <property type="entry name" value="Secre_tail"/>
</dbReference>
<dbReference type="Pfam" id="PF18962">
    <property type="entry name" value="Por_Secre_tail"/>
    <property type="match status" value="1"/>
</dbReference>
<dbReference type="PANTHER" id="PTHR46708">
    <property type="entry name" value="TENASCIN"/>
    <property type="match status" value="1"/>
</dbReference>
<dbReference type="SUPFAM" id="SSF89550">
    <property type="entry name" value="PHP domain-like"/>
    <property type="match status" value="1"/>
</dbReference>
<evidence type="ECO:0000256" key="1">
    <source>
        <dbReference type="ARBA" id="ARBA00022737"/>
    </source>
</evidence>
<dbReference type="InterPro" id="IPR016195">
    <property type="entry name" value="Pol/histidinol_Pase-like"/>
</dbReference>
<dbReference type="Pfam" id="PF00041">
    <property type="entry name" value="fn3"/>
    <property type="match status" value="1"/>
</dbReference>
<keyword evidence="5" id="KW-1185">Reference proteome</keyword>
<protein>
    <submittedName>
        <fullName evidence="4">CehA/McbA family metallohydrolase</fullName>
    </submittedName>
</protein>